<gene>
    <name evidence="4" type="ORF">E9934_03700</name>
</gene>
<proteinExistence type="predicted"/>
<dbReference type="InterPro" id="IPR045865">
    <property type="entry name" value="ACT-like_dom_sf"/>
</dbReference>
<dbReference type="AlphaFoldDB" id="A0A4V4HLL9"/>
<dbReference type="PANTHER" id="PTHR31131:SF6">
    <property type="entry name" value="CASTOR ACT DOMAIN-CONTAINING PROTEIN"/>
    <property type="match status" value="1"/>
</dbReference>
<protein>
    <submittedName>
        <fullName evidence="4">ACT domain-containing protein</fullName>
    </submittedName>
</protein>
<comment type="caution">
    <text evidence="4">The sequence shown here is derived from an EMBL/GenBank/DDBJ whole genome shotgun (WGS) entry which is preliminary data.</text>
</comment>
<evidence type="ECO:0000259" key="3">
    <source>
        <dbReference type="Pfam" id="PF21631"/>
    </source>
</evidence>
<reference evidence="4 5" key="1">
    <citation type="journal article" date="2009" name="Int. J. Syst. Evol. Microbiol.">
        <title>Nocardioides caeni sp. nov., isolated from wastewater.</title>
        <authorList>
            <person name="Yoon J.H."/>
            <person name="Kang S.J."/>
            <person name="Park S."/>
            <person name="Kim W."/>
            <person name="Oh T.K."/>
        </authorList>
    </citation>
    <scope>NUCLEOTIDE SEQUENCE [LARGE SCALE GENOMIC DNA]</scope>
    <source>
        <strain evidence="4 5">DSM 23134</strain>
    </source>
</reference>
<evidence type="ECO:0000256" key="1">
    <source>
        <dbReference type="SAM" id="MobiDB-lite"/>
    </source>
</evidence>
<evidence type="ECO:0000313" key="4">
    <source>
        <dbReference type="EMBL" id="THV18716.1"/>
    </source>
</evidence>
<dbReference type="SUPFAM" id="SSF55021">
    <property type="entry name" value="ACT-like"/>
    <property type="match status" value="2"/>
</dbReference>
<name>A0A4V4HLL9_9ACTN</name>
<organism evidence="4 5">
    <name type="scientific">Nocardioides caeni</name>
    <dbReference type="NCBI Taxonomy" id="574700"/>
    <lineage>
        <taxon>Bacteria</taxon>
        <taxon>Bacillati</taxon>
        <taxon>Actinomycetota</taxon>
        <taxon>Actinomycetes</taxon>
        <taxon>Propionibacteriales</taxon>
        <taxon>Nocardioidaceae</taxon>
        <taxon>Nocardioides</taxon>
    </lineage>
</organism>
<dbReference type="Proteomes" id="UP000307087">
    <property type="component" value="Unassembled WGS sequence"/>
</dbReference>
<evidence type="ECO:0000313" key="5">
    <source>
        <dbReference type="Proteomes" id="UP000307087"/>
    </source>
</evidence>
<dbReference type="Pfam" id="PF13840">
    <property type="entry name" value="ACT_7"/>
    <property type="match status" value="1"/>
</dbReference>
<accession>A0A4V4HLL9</accession>
<feature type="domain" description="CASTOR ACT" evidence="2">
    <location>
        <begin position="94"/>
        <end position="148"/>
    </location>
</feature>
<dbReference type="InterPro" id="IPR051719">
    <property type="entry name" value="CASTOR_mTORC1"/>
</dbReference>
<keyword evidence="5" id="KW-1185">Reference proteome</keyword>
<dbReference type="PANTHER" id="PTHR31131">
    <property type="entry name" value="CHROMOSOME 1, WHOLE GENOME SHOTGUN SEQUENCE"/>
    <property type="match status" value="1"/>
</dbReference>
<dbReference type="Gene3D" id="3.30.2130.10">
    <property type="entry name" value="VC0802-like"/>
    <property type="match status" value="1"/>
</dbReference>
<dbReference type="EMBL" id="STGW01000001">
    <property type="protein sequence ID" value="THV18716.1"/>
    <property type="molecule type" value="Genomic_DNA"/>
</dbReference>
<evidence type="ECO:0000259" key="2">
    <source>
        <dbReference type="Pfam" id="PF13840"/>
    </source>
</evidence>
<feature type="domain" description="A9CJY8-like N-terminal" evidence="3">
    <location>
        <begin position="43"/>
        <end position="85"/>
    </location>
</feature>
<feature type="compositionally biased region" description="Low complexity" evidence="1">
    <location>
        <begin position="23"/>
        <end position="32"/>
    </location>
</feature>
<dbReference type="InterPro" id="IPR027795">
    <property type="entry name" value="CASTOR_ACT_dom"/>
</dbReference>
<dbReference type="Pfam" id="PF21631">
    <property type="entry name" value="A9CJY8-like_N"/>
    <property type="match status" value="1"/>
</dbReference>
<sequence length="162" mass="17248">MHEPRPRTSRVHGPQHGRNGTVTTSPASPASSGPYQLSRYPETLAVVRLAAGAEIPEWAESSSVFSITATATETSLVCAGRSVPRKARHHKPLTAFCVDGQLDLGLTGVLVALLTPLAEEEISVFTLSTFDTDWILVPTAAADRAEEAWRRSGHTVAPAVPV</sequence>
<dbReference type="InterPro" id="IPR049447">
    <property type="entry name" value="A9CJY8-like_N"/>
</dbReference>
<feature type="region of interest" description="Disordered" evidence="1">
    <location>
        <begin position="1"/>
        <end position="35"/>
    </location>
</feature>